<dbReference type="PANTHER" id="PTHR22922:SF19">
    <property type="entry name" value="CAPRIN HOMOLOG"/>
    <property type="match status" value="1"/>
</dbReference>
<feature type="compositionally biased region" description="Polar residues" evidence="2">
    <location>
        <begin position="767"/>
        <end position="791"/>
    </location>
</feature>
<sequence length="791" mass="87025">MPSASSKSEKPASSEAVDPLRQAIVVLEHRRRNLEKRKTKLDSYKESVKPLTRDQIEAVSKYDEVLQQLELTKEYVKQFNTISTENEKLKKKNAKKEAQERFLADAKKVRQVLIIQEVLQNMGDEAAKKDFLAGKNGAPMLTETDLKTLDDLYDLLNPEPAFGENTPSRDDQLQKTAELYLSIVEGKQKEVVGMTCLKLKELLTTIHNCGYFDKPLEEKPDPESHTKEHAADEQSESRTKENREEEAPEFREPEKILSNVIVPSQNPPEGALPQVQNPAPMQPLLQGAPMMPPGSQPPLMQPNPAQMIPPNVSNIVPTPVSQVESSYFNAQGVKPRAPQPVPPQTQTRQINEVIQSVTGKFSFLRESELEISEMGPTVVPPNSSGATPQIPAPVPAGIPTRTFTNQNFNGQPAGAPNFPAGYPPQPAAFQTYVPAFPAFVGPNNSPTPNNTLSSTNSSNNSINNINSTSNIPVNTTTAATSTTIDNMKNNNGNIHNSGNINNTTNKNNSNLSSSMNKNMPNPIPMSTSRNPNLACSQGQQQLNPGLTMQQNTQPGSQPPNQQTFQHVNVPQNPLVNAPIEETVHSESEKKDKKEMHRSDWNEQDNTNWADDWAESSEWKSGSHSEAGTSQNKFPSGRVNRNGTGGPRNANGYQGNRNRTNRQGGYRDQGNQGGGGNTNFYQNQNGYQPRSDRSNEYSGGKGNVDFRDNTFKDRGDFNNRDRDSYGGGFKRGPNNRGPNVKGPMDRGDRMGQVPRNNTGGARPPRTGVNRQGNIGNGPSYQRQQPNQGGQPK</sequence>
<dbReference type="GO" id="GO:0005737">
    <property type="term" value="C:cytoplasm"/>
    <property type="evidence" value="ECO:0007669"/>
    <property type="project" value="TreeGrafter"/>
</dbReference>
<dbReference type="EMBL" id="JARGDH010000005">
    <property type="protein sequence ID" value="KAL0268409.1"/>
    <property type="molecule type" value="Genomic_DNA"/>
</dbReference>
<dbReference type="Pfam" id="PF18293">
    <property type="entry name" value="Caprin-1_dimer"/>
    <property type="match status" value="1"/>
</dbReference>
<feature type="compositionally biased region" description="Basic and acidic residues" evidence="2">
    <location>
        <begin position="215"/>
        <end position="255"/>
    </location>
</feature>
<feature type="region of interest" description="Disordered" evidence="2">
    <location>
        <begin position="488"/>
        <end position="565"/>
    </location>
</feature>
<feature type="compositionally biased region" description="Polar residues" evidence="2">
    <location>
        <begin position="527"/>
        <end position="565"/>
    </location>
</feature>
<evidence type="ECO:0000259" key="3">
    <source>
        <dbReference type="Pfam" id="PF18293"/>
    </source>
</evidence>
<name>A0AAW2HEX0_9NEOP</name>
<feature type="compositionally biased region" description="Basic and acidic residues" evidence="2">
    <location>
        <begin position="703"/>
        <end position="723"/>
    </location>
</feature>
<protein>
    <recommendedName>
        <fullName evidence="3">Caprin-1 dimerization domain-containing protein</fullName>
    </recommendedName>
</protein>
<dbReference type="InterPro" id="IPR028816">
    <property type="entry name" value="Caprin"/>
</dbReference>
<feature type="compositionally biased region" description="Low complexity" evidence="2">
    <location>
        <begin position="660"/>
        <end position="669"/>
    </location>
</feature>
<accession>A0AAW2HEX0</accession>
<feature type="domain" description="Caprin-1 dimerization" evidence="3">
    <location>
        <begin position="95"/>
        <end position="213"/>
    </location>
</feature>
<comment type="caution">
    <text evidence="4">The sequence shown here is derived from an EMBL/GenBank/DDBJ whole genome shotgun (WGS) entry which is preliminary data.</text>
</comment>
<evidence type="ECO:0000313" key="4">
    <source>
        <dbReference type="EMBL" id="KAL0268409.1"/>
    </source>
</evidence>
<gene>
    <name evidence="4" type="ORF">PYX00_010366</name>
</gene>
<organism evidence="4">
    <name type="scientific">Menopon gallinae</name>
    <name type="common">poultry shaft louse</name>
    <dbReference type="NCBI Taxonomy" id="328185"/>
    <lineage>
        <taxon>Eukaryota</taxon>
        <taxon>Metazoa</taxon>
        <taxon>Ecdysozoa</taxon>
        <taxon>Arthropoda</taxon>
        <taxon>Hexapoda</taxon>
        <taxon>Insecta</taxon>
        <taxon>Pterygota</taxon>
        <taxon>Neoptera</taxon>
        <taxon>Paraneoptera</taxon>
        <taxon>Psocodea</taxon>
        <taxon>Troctomorpha</taxon>
        <taxon>Phthiraptera</taxon>
        <taxon>Amblycera</taxon>
        <taxon>Menoponidae</taxon>
        <taxon>Menopon</taxon>
    </lineage>
</organism>
<feature type="region of interest" description="Disordered" evidence="2">
    <location>
        <begin position="215"/>
        <end position="281"/>
    </location>
</feature>
<dbReference type="GO" id="GO:0003723">
    <property type="term" value="F:RNA binding"/>
    <property type="evidence" value="ECO:0007669"/>
    <property type="project" value="TreeGrafter"/>
</dbReference>
<dbReference type="InterPro" id="IPR041637">
    <property type="entry name" value="Caprin-1_dimer"/>
</dbReference>
<feature type="region of interest" description="Disordered" evidence="2">
    <location>
        <begin position="580"/>
        <end position="791"/>
    </location>
</feature>
<feature type="compositionally biased region" description="Basic and acidic residues" evidence="2">
    <location>
        <begin position="581"/>
        <end position="600"/>
    </location>
</feature>
<comment type="similarity">
    <text evidence="1">Belongs to the caprin family.</text>
</comment>
<feature type="compositionally biased region" description="Polar residues" evidence="2">
    <location>
        <begin position="623"/>
        <end position="641"/>
    </location>
</feature>
<dbReference type="AlphaFoldDB" id="A0AAW2HEX0"/>
<evidence type="ECO:0000256" key="2">
    <source>
        <dbReference type="SAM" id="MobiDB-lite"/>
    </source>
</evidence>
<dbReference type="PANTHER" id="PTHR22922">
    <property type="entry name" value="GPI-ANCHORED PROTEIN P137"/>
    <property type="match status" value="1"/>
</dbReference>
<reference evidence="4" key="1">
    <citation type="journal article" date="2024" name="Gigascience">
        <title>Chromosome-level genome of the poultry shaft louse Menopon gallinae provides insight into the host-switching and adaptive evolution of parasitic lice.</title>
        <authorList>
            <person name="Xu Y."/>
            <person name="Ma L."/>
            <person name="Liu S."/>
            <person name="Liang Y."/>
            <person name="Liu Q."/>
            <person name="He Z."/>
            <person name="Tian L."/>
            <person name="Duan Y."/>
            <person name="Cai W."/>
            <person name="Li H."/>
            <person name="Song F."/>
        </authorList>
    </citation>
    <scope>NUCLEOTIDE SEQUENCE</scope>
    <source>
        <strain evidence="4">Cailab_2023a</strain>
    </source>
</reference>
<evidence type="ECO:0000256" key="1">
    <source>
        <dbReference type="ARBA" id="ARBA00007950"/>
    </source>
</evidence>
<feature type="compositionally biased region" description="Low complexity" evidence="2">
    <location>
        <begin position="677"/>
        <end position="687"/>
    </location>
</feature>
<feature type="compositionally biased region" description="Low complexity" evidence="2">
    <location>
        <begin position="488"/>
        <end position="526"/>
    </location>
</feature>
<proteinExistence type="inferred from homology"/>